<evidence type="ECO:0000259" key="3">
    <source>
        <dbReference type="SMART" id="SM00065"/>
    </source>
</evidence>
<evidence type="ECO:0000313" key="5">
    <source>
        <dbReference type="EMBL" id="GAA1254417.1"/>
    </source>
</evidence>
<feature type="compositionally biased region" description="Basic and acidic residues" evidence="2">
    <location>
        <begin position="234"/>
        <end position="243"/>
    </location>
</feature>
<keyword evidence="1" id="KW-0378">Hydrolase</keyword>
<protein>
    <submittedName>
        <fullName evidence="5">SpoIIE family protein phosphatase</fullName>
    </submittedName>
</protein>
<gene>
    <name evidence="5" type="ORF">GCM10009665_51370</name>
</gene>
<evidence type="ECO:0000259" key="4">
    <source>
        <dbReference type="SMART" id="SM00331"/>
    </source>
</evidence>
<sequence>MRDLPSPQAGRPPAVAVQRRSSPTPRTSTENTLPATTGGPGSAAPPLNLRVRQALTERMAYLNNATRLINRSLDPAGTVRSLAKVLVPALADAALVHLREPVPPGERERGRGPALRLHRAAGTRLGAARRTVTPRPDGAVAQALRQPGPCGPVALATAAGERLRPLFAELYGARALAGLAHGTALLALPLHGREKAVLGLLVLIRRPYEQRGSGPRAGEVRPAHCGPSSYRSPGESDGKEPARFDPADAQTAAHLATLAGLAVDTAQRYTRESEIAGELQRSMLPAHLPQPHGVRLAHRYLPGESETQVGGDWYDAIPLPGNRVALIVGDVMGHSLTSAAIMGQLRTSAQTLAALDLPPHEVLYHLDEQAMRLGREQHLATCVFAVYDPIANRIVVANAGHMPPALIHPDGRAELLDLPAGAPIGVGGVDFTSTELAAPPGSALLLFTDGLVESRRRPISTGLERLRERLSHAHQHSPEQLCQEALRILPPGERGDDIALLAAAFDGIPAEDVAYWFLQPRHETPGRARRLAGHALRRWGLEELTENTELMVSELVTNAIQHATRPVTLRLVRTSVLRCEVGDDSPQLPRRRRAGPQDERGRGLHLVAKCSERWGSTRLGGGKVVWFEQRLPLVAAL</sequence>
<accession>A0ABN1WLM2</accession>
<feature type="region of interest" description="Disordered" evidence="2">
    <location>
        <begin position="211"/>
        <end position="243"/>
    </location>
</feature>
<dbReference type="CDD" id="cd16936">
    <property type="entry name" value="HATPase_RsbW-like"/>
    <property type="match status" value="1"/>
</dbReference>
<dbReference type="SMART" id="SM00331">
    <property type="entry name" value="PP2C_SIG"/>
    <property type="match status" value="1"/>
</dbReference>
<comment type="caution">
    <text evidence="5">The sequence shown here is derived from an EMBL/GenBank/DDBJ whole genome shotgun (WGS) entry which is preliminary data.</text>
</comment>
<dbReference type="SUPFAM" id="SSF81606">
    <property type="entry name" value="PP2C-like"/>
    <property type="match status" value="1"/>
</dbReference>
<dbReference type="PANTHER" id="PTHR43156:SF2">
    <property type="entry name" value="STAGE II SPORULATION PROTEIN E"/>
    <property type="match status" value="1"/>
</dbReference>
<feature type="region of interest" description="Disordered" evidence="2">
    <location>
        <begin position="583"/>
        <end position="602"/>
    </location>
</feature>
<dbReference type="SUPFAM" id="SSF55874">
    <property type="entry name" value="ATPase domain of HSP90 chaperone/DNA topoisomerase II/histidine kinase"/>
    <property type="match status" value="1"/>
</dbReference>
<dbReference type="InterPro" id="IPR001932">
    <property type="entry name" value="PPM-type_phosphatase-like_dom"/>
</dbReference>
<dbReference type="Gene3D" id="3.30.450.40">
    <property type="match status" value="1"/>
</dbReference>
<organism evidence="5 6">
    <name type="scientific">Kitasatospora nipponensis</name>
    <dbReference type="NCBI Taxonomy" id="258049"/>
    <lineage>
        <taxon>Bacteria</taxon>
        <taxon>Bacillati</taxon>
        <taxon>Actinomycetota</taxon>
        <taxon>Actinomycetes</taxon>
        <taxon>Kitasatosporales</taxon>
        <taxon>Streptomycetaceae</taxon>
        <taxon>Kitasatospora</taxon>
    </lineage>
</organism>
<dbReference type="InterPro" id="IPR003594">
    <property type="entry name" value="HATPase_dom"/>
</dbReference>
<dbReference type="Pfam" id="PF07228">
    <property type="entry name" value="SpoIIE"/>
    <property type="match status" value="1"/>
</dbReference>
<feature type="domain" description="GAF" evidence="3">
    <location>
        <begin position="74"/>
        <end position="273"/>
    </location>
</feature>
<evidence type="ECO:0000313" key="6">
    <source>
        <dbReference type="Proteomes" id="UP001500037"/>
    </source>
</evidence>
<name>A0ABN1WLM2_9ACTN</name>
<feature type="region of interest" description="Disordered" evidence="2">
    <location>
        <begin position="1"/>
        <end position="46"/>
    </location>
</feature>
<dbReference type="RefSeq" id="WP_344444348.1">
    <property type="nucleotide sequence ID" value="NZ_BAAALF010000109.1"/>
</dbReference>
<dbReference type="Pfam" id="PF13581">
    <property type="entry name" value="HATPase_c_2"/>
    <property type="match status" value="1"/>
</dbReference>
<keyword evidence="6" id="KW-1185">Reference proteome</keyword>
<dbReference type="Gene3D" id="3.30.565.10">
    <property type="entry name" value="Histidine kinase-like ATPase, C-terminal domain"/>
    <property type="match status" value="1"/>
</dbReference>
<dbReference type="PANTHER" id="PTHR43156">
    <property type="entry name" value="STAGE II SPORULATION PROTEIN E-RELATED"/>
    <property type="match status" value="1"/>
</dbReference>
<feature type="compositionally biased region" description="Polar residues" evidence="2">
    <location>
        <begin position="19"/>
        <end position="35"/>
    </location>
</feature>
<dbReference type="InterPro" id="IPR029016">
    <property type="entry name" value="GAF-like_dom_sf"/>
</dbReference>
<dbReference type="InterPro" id="IPR036457">
    <property type="entry name" value="PPM-type-like_dom_sf"/>
</dbReference>
<proteinExistence type="predicted"/>
<feature type="domain" description="PPM-type phosphatase" evidence="4">
    <location>
        <begin position="294"/>
        <end position="505"/>
    </location>
</feature>
<dbReference type="InterPro" id="IPR003018">
    <property type="entry name" value="GAF"/>
</dbReference>
<reference evidence="5 6" key="1">
    <citation type="journal article" date="2019" name="Int. J. Syst. Evol. Microbiol.">
        <title>The Global Catalogue of Microorganisms (GCM) 10K type strain sequencing project: providing services to taxonomists for standard genome sequencing and annotation.</title>
        <authorList>
            <consortium name="The Broad Institute Genomics Platform"/>
            <consortium name="The Broad Institute Genome Sequencing Center for Infectious Disease"/>
            <person name="Wu L."/>
            <person name="Ma J."/>
        </authorList>
    </citation>
    <scope>NUCLEOTIDE SEQUENCE [LARGE SCALE GENOMIC DNA]</scope>
    <source>
        <strain evidence="5 6">JCM 13004</strain>
    </source>
</reference>
<dbReference type="SMART" id="SM00065">
    <property type="entry name" value="GAF"/>
    <property type="match status" value="1"/>
</dbReference>
<dbReference type="InterPro" id="IPR036890">
    <property type="entry name" value="HATPase_C_sf"/>
</dbReference>
<dbReference type="InterPro" id="IPR052016">
    <property type="entry name" value="Bact_Sigma-Reg"/>
</dbReference>
<dbReference type="Proteomes" id="UP001500037">
    <property type="component" value="Unassembled WGS sequence"/>
</dbReference>
<evidence type="ECO:0000256" key="1">
    <source>
        <dbReference type="ARBA" id="ARBA00022801"/>
    </source>
</evidence>
<dbReference type="Gene3D" id="3.60.40.10">
    <property type="entry name" value="PPM-type phosphatase domain"/>
    <property type="match status" value="1"/>
</dbReference>
<evidence type="ECO:0000256" key="2">
    <source>
        <dbReference type="SAM" id="MobiDB-lite"/>
    </source>
</evidence>
<dbReference type="EMBL" id="BAAALF010000109">
    <property type="protein sequence ID" value="GAA1254417.1"/>
    <property type="molecule type" value="Genomic_DNA"/>
</dbReference>